<evidence type="ECO:0000256" key="1">
    <source>
        <dbReference type="ARBA" id="ARBA00009798"/>
    </source>
</evidence>
<dbReference type="InterPro" id="IPR004369">
    <property type="entry name" value="Prolyl-tRNA_editing_YbaK/EbsC"/>
</dbReference>
<dbReference type="GO" id="GO:0002161">
    <property type="term" value="F:aminoacyl-tRNA deacylase activity"/>
    <property type="evidence" value="ECO:0007669"/>
    <property type="project" value="InterPro"/>
</dbReference>
<dbReference type="PANTHER" id="PTHR30411:SF0">
    <property type="entry name" value="CYS-TRNA(PRO)_CYS-TRNA(CYS) DEACYLASE YBAK"/>
    <property type="match status" value="1"/>
</dbReference>
<dbReference type="InterPro" id="IPR036754">
    <property type="entry name" value="YbaK/aa-tRNA-synt-asso_dom_sf"/>
</dbReference>
<comment type="similarity">
    <text evidence="1 4">Belongs to the prolyl-tRNA editing family. YbaK/EbsC subfamily.</text>
</comment>
<protein>
    <recommendedName>
        <fullName evidence="4">Cys-tRNA(Pro)/Cys-tRNA(Cys) deacylase</fullName>
        <ecNumber evidence="4">4.2.-.-</ecNumber>
    </recommendedName>
</protein>
<dbReference type="SUPFAM" id="SSF55826">
    <property type="entry name" value="YbaK/ProRS associated domain"/>
    <property type="match status" value="1"/>
</dbReference>
<dbReference type="GO" id="GO:0006412">
    <property type="term" value="P:translation"/>
    <property type="evidence" value="ECO:0007669"/>
    <property type="project" value="UniProtKB-KW"/>
</dbReference>
<keyword evidence="3 4" id="KW-0456">Lyase</keyword>
<evidence type="ECO:0000256" key="2">
    <source>
        <dbReference type="ARBA" id="ARBA00022917"/>
    </source>
</evidence>
<organism evidence="6 7">
    <name type="scientific">Treponema rectale</name>
    <dbReference type="NCBI Taxonomy" id="744512"/>
    <lineage>
        <taxon>Bacteria</taxon>
        <taxon>Pseudomonadati</taxon>
        <taxon>Spirochaetota</taxon>
        <taxon>Spirochaetia</taxon>
        <taxon>Spirochaetales</taxon>
        <taxon>Treponemataceae</taxon>
        <taxon>Treponema</taxon>
    </lineage>
</organism>
<sequence>MAKTKTEKTNAMRLLDTSNISYIEHEYDPEKALSAKEVANIMNQDVEQVFKTLVTVGKSKEHYVFVVPGEGELDLKKAAKVSGEKFIEMIPQKDLLPLTGYIHGGCSPLGMKKKFKTFIDETAQLFDTIFVSGGKRGLQIEVNPLKLAEVVEATFADIQG</sequence>
<dbReference type="InterPro" id="IPR007214">
    <property type="entry name" value="YbaK/aa-tRNA-synth-assoc-dom"/>
</dbReference>
<dbReference type="PIRSF" id="PIRSF006181">
    <property type="entry name" value="EbsC_YbaK"/>
    <property type="match status" value="1"/>
</dbReference>
<keyword evidence="2 4" id="KW-0648">Protein biosynthesis</keyword>
<dbReference type="Proteomes" id="UP000593591">
    <property type="component" value="Chromosome"/>
</dbReference>
<evidence type="ECO:0000256" key="4">
    <source>
        <dbReference type="PIRNR" id="PIRNR006181"/>
    </source>
</evidence>
<gene>
    <name evidence="6" type="primary">ybaK</name>
    <name evidence="6" type="ORF">DYE49_03215</name>
</gene>
<dbReference type="AlphaFoldDB" id="A0A7M1XIU1"/>
<evidence type="ECO:0000313" key="6">
    <source>
        <dbReference type="EMBL" id="QOS39519.1"/>
    </source>
</evidence>
<dbReference type="EC" id="4.2.-.-" evidence="4"/>
<evidence type="ECO:0000256" key="3">
    <source>
        <dbReference type="ARBA" id="ARBA00023239"/>
    </source>
</evidence>
<dbReference type="CDD" id="cd00002">
    <property type="entry name" value="YbaK_deacylase"/>
    <property type="match status" value="1"/>
</dbReference>
<name>A0A7M1XIU1_9SPIR</name>
<dbReference type="PANTHER" id="PTHR30411">
    <property type="entry name" value="CYTOPLASMIC PROTEIN"/>
    <property type="match status" value="1"/>
</dbReference>
<evidence type="ECO:0000313" key="7">
    <source>
        <dbReference type="Proteomes" id="UP000593591"/>
    </source>
</evidence>
<dbReference type="Gene3D" id="3.90.960.10">
    <property type="entry name" value="YbaK/aminoacyl-tRNA synthetase-associated domain"/>
    <property type="match status" value="1"/>
</dbReference>
<reference evidence="6 7" key="1">
    <citation type="submission" date="2018-08" db="EMBL/GenBank/DDBJ databases">
        <title>The first complete genome of Treponema rectale (CHPAT), a commensal spirochete of the bovine rectum.</title>
        <authorList>
            <person name="Staton G.J."/>
            <person name="Clegg S.R."/>
            <person name="Carter S.D."/>
            <person name="Radford A.D."/>
            <person name="Darby A."/>
            <person name="Hall N."/>
            <person name="Birtles R.J."/>
            <person name="Evans N.J."/>
        </authorList>
    </citation>
    <scope>NUCLEOTIDE SEQUENCE [LARGE SCALE GENOMIC DNA]</scope>
    <source>
        <strain evidence="6 7">CHPA</strain>
    </source>
</reference>
<dbReference type="EMBL" id="CP031517">
    <property type="protein sequence ID" value="QOS39519.1"/>
    <property type="molecule type" value="Genomic_DNA"/>
</dbReference>
<dbReference type="KEGG" id="trc:DYE49_03215"/>
<dbReference type="Pfam" id="PF04073">
    <property type="entry name" value="tRNA_edit"/>
    <property type="match status" value="1"/>
</dbReference>
<evidence type="ECO:0000259" key="5">
    <source>
        <dbReference type="Pfam" id="PF04073"/>
    </source>
</evidence>
<dbReference type="NCBIfam" id="TIGR00011">
    <property type="entry name" value="YbaK_EbsC"/>
    <property type="match status" value="1"/>
</dbReference>
<proteinExistence type="inferred from homology"/>
<dbReference type="GO" id="GO:0016829">
    <property type="term" value="F:lyase activity"/>
    <property type="evidence" value="ECO:0007669"/>
    <property type="project" value="UniProtKB-KW"/>
</dbReference>
<accession>A0A7M1XIU1</accession>
<feature type="domain" description="YbaK/aminoacyl-tRNA synthetase-associated" evidence="5">
    <location>
        <begin position="31"/>
        <end position="148"/>
    </location>
</feature>